<dbReference type="AlphaFoldDB" id="A0A1H9T1D5"/>
<reference evidence="2 3" key="1">
    <citation type="submission" date="2016-10" db="EMBL/GenBank/DDBJ databases">
        <authorList>
            <person name="de Groot N.N."/>
        </authorList>
    </citation>
    <scope>NUCLEOTIDE SEQUENCE [LARGE SCALE GENOMIC DNA]</scope>
    <source>
        <strain evidence="2 3">DSM 13760</strain>
    </source>
</reference>
<keyword evidence="3" id="KW-1185">Reference proteome</keyword>
<dbReference type="RefSeq" id="WP_092652370.1">
    <property type="nucleotide sequence ID" value="NZ_FOHA01000010.1"/>
</dbReference>
<organism evidence="2 3">
    <name type="scientific">Isobaculum melis</name>
    <dbReference type="NCBI Taxonomy" id="142588"/>
    <lineage>
        <taxon>Bacteria</taxon>
        <taxon>Bacillati</taxon>
        <taxon>Bacillota</taxon>
        <taxon>Bacilli</taxon>
        <taxon>Lactobacillales</taxon>
        <taxon>Carnobacteriaceae</taxon>
        <taxon>Isobaculum</taxon>
    </lineage>
</organism>
<gene>
    <name evidence="2" type="ORF">SAMN04488559_11024</name>
</gene>
<evidence type="ECO:0000313" key="2">
    <source>
        <dbReference type="EMBL" id="SER90453.1"/>
    </source>
</evidence>
<keyword evidence="1" id="KW-0812">Transmembrane</keyword>
<dbReference type="Proteomes" id="UP000198948">
    <property type="component" value="Unassembled WGS sequence"/>
</dbReference>
<feature type="transmembrane region" description="Helical" evidence="1">
    <location>
        <begin position="52"/>
        <end position="73"/>
    </location>
</feature>
<dbReference type="STRING" id="142588.SAMN04488559_11024"/>
<feature type="transmembrane region" description="Helical" evidence="1">
    <location>
        <begin position="13"/>
        <end position="32"/>
    </location>
</feature>
<sequence>MFDLGITITNTELIKQGLFIELLLLIALSCIIKFISAPKQSSAFSSKNNHSFLLIGAVISIIIVMIYAGYIIFSRAFISF</sequence>
<evidence type="ECO:0000313" key="3">
    <source>
        <dbReference type="Proteomes" id="UP000198948"/>
    </source>
</evidence>
<protein>
    <submittedName>
        <fullName evidence="2">Uncharacterized protein</fullName>
    </submittedName>
</protein>
<keyword evidence="1" id="KW-1133">Transmembrane helix</keyword>
<accession>A0A1H9T1D5</accession>
<dbReference type="EMBL" id="FOHA01000010">
    <property type="protein sequence ID" value="SER90453.1"/>
    <property type="molecule type" value="Genomic_DNA"/>
</dbReference>
<proteinExistence type="predicted"/>
<evidence type="ECO:0000256" key="1">
    <source>
        <dbReference type="SAM" id="Phobius"/>
    </source>
</evidence>
<keyword evidence="1" id="KW-0472">Membrane</keyword>
<name>A0A1H9T1D5_9LACT</name>